<organism evidence="3 4">
    <name type="scientific">Puccinia coronata f. sp. avenae</name>
    <dbReference type="NCBI Taxonomy" id="200324"/>
    <lineage>
        <taxon>Eukaryota</taxon>
        <taxon>Fungi</taxon>
        <taxon>Dikarya</taxon>
        <taxon>Basidiomycota</taxon>
        <taxon>Pucciniomycotina</taxon>
        <taxon>Pucciniomycetes</taxon>
        <taxon>Pucciniales</taxon>
        <taxon>Pucciniaceae</taxon>
        <taxon>Puccinia</taxon>
    </lineage>
</organism>
<feature type="compositionally biased region" description="Basic and acidic residues" evidence="1">
    <location>
        <begin position="201"/>
        <end position="217"/>
    </location>
</feature>
<evidence type="ECO:0000313" key="3">
    <source>
        <dbReference type="EMBL" id="PLW39557.1"/>
    </source>
</evidence>
<dbReference type="AlphaFoldDB" id="A0A2N5UPI9"/>
<name>A0A2N5UPI9_9BASI</name>
<feature type="region of interest" description="Disordered" evidence="1">
    <location>
        <begin position="1"/>
        <end position="26"/>
    </location>
</feature>
<gene>
    <name evidence="3" type="ORF">PCANC_15659</name>
</gene>
<protein>
    <submittedName>
        <fullName evidence="3">Uncharacterized protein</fullName>
    </submittedName>
</protein>
<feature type="compositionally biased region" description="Polar residues" evidence="1">
    <location>
        <begin position="227"/>
        <end position="240"/>
    </location>
</feature>
<accession>A0A2N5UPI9</accession>
<dbReference type="OrthoDB" id="2504456at2759"/>
<evidence type="ECO:0000256" key="1">
    <source>
        <dbReference type="SAM" id="MobiDB-lite"/>
    </source>
</evidence>
<evidence type="ECO:0000313" key="4">
    <source>
        <dbReference type="Proteomes" id="UP000235388"/>
    </source>
</evidence>
<sequence length="240" mass="26915">MSTLSRRGGAGAGDPNHPSLKLDPNATYNPFPPQSTYLPKIESSEKPHPNQVVKIIIVIGAIIGLLLFLLAGWALFQHFKRKNRITIDIRRRESFVGTSPFFPRRFRGSSGWREIYSSNDPSHHHSDHPHNDPNKLYGNEAFEMSRDFNRSNVNLPSSYKQQEIEEEGQEEGGQEEGGQEEGGQEEGGQEEGGQEEGGQEEGGKAEEDKEEEGKDHFINSPHESYHPQHSSTQNSLLTQK</sequence>
<dbReference type="Proteomes" id="UP000235388">
    <property type="component" value="Unassembled WGS sequence"/>
</dbReference>
<keyword evidence="4" id="KW-1185">Reference proteome</keyword>
<keyword evidence="2" id="KW-1133">Transmembrane helix</keyword>
<comment type="caution">
    <text evidence="3">The sequence shown here is derived from an EMBL/GenBank/DDBJ whole genome shotgun (WGS) entry which is preliminary data.</text>
</comment>
<feature type="region of interest" description="Disordered" evidence="1">
    <location>
        <begin position="160"/>
        <end position="240"/>
    </location>
</feature>
<evidence type="ECO:0000256" key="2">
    <source>
        <dbReference type="SAM" id="Phobius"/>
    </source>
</evidence>
<feature type="region of interest" description="Disordered" evidence="1">
    <location>
        <begin position="117"/>
        <end position="138"/>
    </location>
</feature>
<feature type="compositionally biased region" description="Basic and acidic residues" evidence="1">
    <location>
        <begin position="121"/>
        <end position="133"/>
    </location>
</feature>
<feature type="compositionally biased region" description="Acidic residues" evidence="1">
    <location>
        <begin position="164"/>
        <end position="199"/>
    </location>
</feature>
<feature type="transmembrane region" description="Helical" evidence="2">
    <location>
        <begin position="55"/>
        <end position="76"/>
    </location>
</feature>
<keyword evidence="2" id="KW-0472">Membrane</keyword>
<dbReference type="EMBL" id="PGCJ01000193">
    <property type="protein sequence ID" value="PLW39557.1"/>
    <property type="molecule type" value="Genomic_DNA"/>
</dbReference>
<proteinExistence type="predicted"/>
<keyword evidence="2" id="KW-0812">Transmembrane</keyword>
<reference evidence="3 4" key="1">
    <citation type="submission" date="2017-11" db="EMBL/GenBank/DDBJ databases">
        <title>De novo assembly and phasing of dikaryotic genomes from two isolates of Puccinia coronata f. sp. avenae, the causal agent of oat crown rust.</title>
        <authorList>
            <person name="Miller M.E."/>
            <person name="Zhang Y."/>
            <person name="Omidvar V."/>
            <person name="Sperschneider J."/>
            <person name="Schwessinger B."/>
            <person name="Raley C."/>
            <person name="Palmer J.M."/>
            <person name="Garnica D."/>
            <person name="Upadhyaya N."/>
            <person name="Rathjen J."/>
            <person name="Taylor J.M."/>
            <person name="Park R.F."/>
            <person name="Dodds P.N."/>
            <person name="Hirsch C.D."/>
            <person name="Kianian S.F."/>
            <person name="Figueroa M."/>
        </authorList>
    </citation>
    <scope>NUCLEOTIDE SEQUENCE [LARGE SCALE GENOMIC DNA]</scope>
    <source>
        <strain evidence="3">12NC29</strain>
    </source>
</reference>